<dbReference type="KEGG" id="ruv:EC9_38270"/>
<dbReference type="AlphaFoldDB" id="A0A517M427"/>
<dbReference type="NCBIfam" id="TIGR00640">
    <property type="entry name" value="acid_CoA_mut_C"/>
    <property type="match status" value="1"/>
</dbReference>
<dbReference type="GO" id="GO:0046872">
    <property type="term" value="F:metal ion binding"/>
    <property type="evidence" value="ECO:0007669"/>
    <property type="project" value="UniProtKB-KW"/>
</dbReference>
<dbReference type="GO" id="GO:0004494">
    <property type="term" value="F:methylmalonyl-CoA mutase activity"/>
    <property type="evidence" value="ECO:0007669"/>
    <property type="project" value="UniProtKB-EC"/>
</dbReference>
<dbReference type="PANTHER" id="PTHR48101">
    <property type="entry name" value="METHYLMALONYL-COA MUTASE, MITOCHONDRIAL-RELATED"/>
    <property type="match status" value="1"/>
</dbReference>
<dbReference type="Pfam" id="PF02310">
    <property type="entry name" value="B12-binding"/>
    <property type="match status" value="1"/>
</dbReference>
<dbReference type="RefSeq" id="WP_246105760.1">
    <property type="nucleotide sequence ID" value="NZ_CP036261.1"/>
</dbReference>
<dbReference type="EC" id="5.4.99.2" evidence="7"/>
<feature type="domain" description="B12-binding" evidence="6">
    <location>
        <begin position="24"/>
        <end position="147"/>
    </location>
</feature>
<evidence type="ECO:0000256" key="3">
    <source>
        <dbReference type="ARBA" id="ARBA00022723"/>
    </source>
</evidence>
<evidence type="ECO:0000313" key="8">
    <source>
        <dbReference type="Proteomes" id="UP000319557"/>
    </source>
</evidence>
<organism evidence="7 8">
    <name type="scientific">Rosistilla ulvae</name>
    <dbReference type="NCBI Taxonomy" id="1930277"/>
    <lineage>
        <taxon>Bacteria</taxon>
        <taxon>Pseudomonadati</taxon>
        <taxon>Planctomycetota</taxon>
        <taxon>Planctomycetia</taxon>
        <taxon>Pirellulales</taxon>
        <taxon>Pirellulaceae</taxon>
        <taxon>Rosistilla</taxon>
    </lineage>
</organism>
<dbReference type="PROSITE" id="PS51332">
    <property type="entry name" value="B12_BINDING"/>
    <property type="match status" value="1"/>
</dbReference>
<keyword evidence="3" id="KW-0479">Metal-binding</keyword>
<name>A0A517M427_9BACT</name>
<proteinExistence type="predicted"/>
<dbReference type="PANTHER" id="PTHR48101:SF1">
    <property type="entry name" value="METHYLMALONYL-COA MUTASE, LARGE SUBUNIT"/>
    <property type="match status" value="1"/>
</dbReference>
<evidence type="ECO:0000256" key="1">
    <source>
        <dbReference type="ARBA" id="ARBA00001922"/>
    </source>
</evidence>
<evidence type="ECO:0000259" key="6">
    <source>
        <dbReference type="PROSITE" id="PS51332"/>
    </source>
</evidence>
<keyword evidence="5" id="KW-0170">Cobalt</keyword>
<evidence type="ECO:0000256" key="4">
    <source>
        <dbReference type="ARBA" id="ARBA00023235"/>
    </source>
</evidence>
<dbReference type="InterPro" id="IPR006158">
    <property type="entry name" value="Cobalamin-bd"/>
</dbReference>
<accession>A0A517M427</accession>
<protein>
    <submittedName>
        <fullName evidence="7">Methylmalonyl-CoA mutase</fullName>
        <ecNumber evidence="7">5.4.99.2</ecNumber>
    </submittedName>
</protein>
<gene>
    <name evidence="7" type="primary">scpA_2</name>
    <name evidence="7" type="ORF">EC9_38270</name>
</gene>
<evidence type="ECO:0000313" key="7">
    <source>
        <dbReference type="EMBL" id="QDS89627.1"/>
    </source>
</evidence>
<dbReference type="SUPFAM" id="SSF52242">
    <property type="entry name" value="Cobalamin (vitamin B12)-binding domain"/>
    <property type="match status" value="1"/>
</dbReference>
<dbReference type="EMBL" id="CP036261">
    <property type="protein sequence ID" value="QDS89627.1"/>
    <property type="molecule type" value="Genomic_DNA"/>
</dbReference>
<reference evidence="7 8" key="1">
    <citation type="submission" date="2019-02" db="EMBL/GenBank/DDBJ databases">
        <title>Deep-cultivation of Planctomycetes and their phenomic and genomic characterization uncovers novel biology.</title>
        <authorList>
            <person name="Wiegand S."/>
            <person name="Jogler M."/>
            <person name="Boedeker C."/>
            <person name="Pinto D."/>
            <person name="Vollmers J."/>
            <person name="Rivas-Marin E."/>
            <person name="Kohn T."/>
            <person name="Peeters S.H."/>
            <person name="Heuer A."/>
            <person name="Rast P."/>
            <person name="Oberbeckmann S."/>
            <person name="Bunk B."/>
            <person name="Jeske O."/>
            <person name="Meyerdierks A."/>
            <person name="Storesund J.E."/>
            <person name="Kallscheuer N."/>
            <person name="Luecker S."/>
            <person name="Lage O.M."/>
            <person name="Pohl T."/>
            <person name="Merkel B.J."/>
            <person name="Hornburger P."/>
            <person name="Mueller R.-W."/>
            <person name="Bruemmer F."/>
            <person name="Labrenz M."/>
            <person name="Spormann A.M."/>
            <person name="Op den Camp H."/>
            <person name="Overmann J."/>
            <person name="Amann R."/>
            <person name="Jetten M.S.M."/>
            <person name="Mascher T."/>
            <person name="Medema M.H."/>
            <person name="Devos D.P."/>
            <person name="Kaster A.-K."/>
            <person name="Ovreas L."/>
            <person name="Rohde M."/>
            <person name="Galperin M.Y."/>
            <person name="Jogler C."/>
        </authorList>
    </citation>
    <scope>NUCLEOTIDE SEQUENCE [LARGE SCALE GENOMIC DNA]</scope>
    <source>
        <strain evidence="7 8">EC9</strain>
    </source>
</reference>
<keyword evidence="8" id="KW-1185">Reference proteome</keyword>
<dbReference type="GO" id="GO:0031419">
    <property type="term" value="F:cobalamin binding"/>
    <property type="evidence" value="ECO:0007669"/>
    <property type="project" value="UniProtKB-KW"/>
</dbReference>
<dbReference type="CDD" id="cd02071">
    <property type="entry name" value="MM_CoA_mut_B12_BD"/>
    <property type="match status" value="1"/>
</dbReference>
<dbReference type="Gene3D" id="3.40.50.280">
    <property type="entry name" value="Cobalamin-binding domain"/>
    <property type="match status" value="1"/>
</dbReference>
<keyword evidence="4 7" id="KW-0413">Isomerase</keyword>
<keyword evidence="2" id="KW-0846">Cobalamin</keyword>
<sequence length="147" mass="16003">MRWPMFMAGSDLRRRGDMNQHVIAQRILLAKVGLDGHDRGIKVVARGLRDAGFHVIYSGLWQSIDAVVQAAADEDVDWLGVSILNGAHMTLVPALLESLRQRELNQIGVIVGGIIPPADQAKLIELGVRGCFGPGTPLPSIVEFCNR</sequence>
<dbReference type="Proteomes" id="UP000319557">
    <property type="component" value="Chromosome"/>
</dbReference>
<evidence type="ECO:0000256" key="5">
    <source>
        <dbReference type="ARBA" id="ARBA00023285"/>
    </source>
</evidence>
<evidence type="ECO:0000256" key="2">
    <source>
        <dbReference type="ARBA" id="ARBA00022628"/>
    </source>
</evidence>
<dbReference type="InterPro" id="IPR036724">
    <property type="entry name" value="Cobalamin-bd_sf"/>
</dbReference>
<dbReference type="InterPro" id="IPR006159">
    <property type="entry name" value="Acid_CoA_mut_C"/>
</dbReference>
<comment type="cofactor">
    <cofactor evidence="1">
        <name>adenosylcob(III)alamin</name>
        <dbReference type="ChEBI" id="CHEBI:18408"/>
    </cofactor>
</comment>